<evidence type="ECO:0000259" key="14">
    <source>
        <dbReference type="PROSITE" id="PS50188"/>
    </source>
</evidence>
<dbReference type="CDD" id="cd12873">
    <property type="entry name" value="SPRY_DDX1"/>
    <property type="match status" value="1"/>
</dbReference>
<comment type="function">
    <text evidence="11">RNA helicase.</text>
</comment>
<dbReference type="Pfam" id="PF00622">
    <property type="entry name" value="SPRY"/>
    <property type="match status" value="1"/>
</dbReference>
<dbReference type="InterPro" id="IPR011009">
    <property type="entry name" value="Kinase-like_dom_sf"/>
</dbReference>
<dbReference type="GO" id="GO:0003724">
    <property type="term" value="F:RNA helicase activity"/>
    <property type="evidence" value="ECO:0007669"/>
    <property type="project" value="UniProtKB-EC"/>
</dbReference>
<comment type="catalytic activity">
    <reaction evidence="9 11">
        <text>ATP + H2O = ADP + phosphate + H(+)</text>
        <dbReference type="Rhea" id="RHEA:13065"/>
        <dbReference type="ChEBI" id="CHEBI:15377"/>
        <dbReference type="ChEBI" id="CHEBI:15378"/>
        <dbReference type="ChEBI" id="CHEBI:30616"/>
        <dbReference type="ChEBI" id="CHEBI:43474"/>
        <dbReference type="ChEBI" id="CHEBI:456216"/>
        <dbReference type="EC" id="3.6.4.13"/>
    </reaction>
</comment>
<dbReference type="InterPro" id="IPR003877">
    <property type="entry name" value="SPRY_dom"/>
</dbReference>
<dbReference type="InterPro" id="IPR013320">
    <property type="entry name" value="ConA-like_dom_sf"/>
</dbReference>
<sequence length="1456" mass="164827">MTAFEEMGIMPEIGKACDEIGWILPTNIQAEAIPLILGGGDVLMAAETGSGKTGAFCLPVLQIVWETMHVKAKSNQNSNSDKWTLSPFDRDPNLSLSPDCLSAQSKTQHWQGVRANKGVKKNSNKSKKNRFYYEVHFSDAGLARIGWALDNAALELGTDRFSWGYGGTAKKSNSRNFEDYGQKFGEKFDIIGNIIDLDAGTISFTKNGNNLGVAYQLPRNLCDQNFFYPCVCTKNAGLTVIFDNAESVSPFGCEWIGRLSSDQFVLNPLSNSESSGPDNNPKAIILEPSRELAEQTHHCIEMFRKHLQGDIRQCLLVGGISAKDQMYQLESGVDIVTGTIGRVNELIRSNHLSLKSCKFFIIDEIDAFLQQGNQQTILQIHSKIPRMFSDGKRLQMIVCSATLHNFDVKKLAEKIMFFPTWVDLKGEDSVPETVHHIVVRVDPRKDLSWKNLKSSITTDGVHANDRFNTNNPNQEGLSEAIKLLKGEYIMNAIDKLAIDNAIIFCRTKLDCDNLETYFNFMSRAKNCDYSCVCLHSDRTPTERTENLQTFKAKKCKFLICTDVAARGIDITGIPYLLQMTLPDDKANYLHRIGRVGRAERMGLAISFVSNVPEKVWYHSNCRSKGKNCFNTRLVEQGGCCIWYNELQLLADIEEHLNCIISECGTDYQLEINQFDGKVTYGAKTNANSSYTYKDHVAEMATEMGNDASLIKKCTIAPKPRYTTGEWSQFDATHGSTQYSLFVFNEEQHFNDITRWKHIRHPNLVKCYEAGLCKQGKQCILTEPVNSIRWLMDSSDKYKLHDYCKLSGLYSIGEALSFLHQICGISVNNLSIDSIFISRNDCNEMWKLGSLYWYSSLDSDSEEFFRHLISFHMLHGTIQLLPPEDREMSTHKLIRSSKMIHRRDTYSYASLIGQVLYDPNNPPKLSDMIIESETPSTSLNSFAIKSFVDNVHSFSPEQRPTIGELLNNQLFVNCIFLQIRQFFINFGTHNEYEKTHFFETFIERLRLLPDQTLIVNIFTIIVSSRLIMSNEFIYQHVMPYFLIPSNQIKVGKENDDIVNEEDENLNNYFNNNSNNEQTFVLTNGQTITLSPIISTDICRNYIIPHISNLYCVHDYKIRMLLLLYLPHYGKWIPKTCLRKIILPQILLGIKDANNDLVSMTFHSLAVLVDLFGVVDVLGGSKRPRYFNVGIPRPTRLSSSETGDNISIKSSSSIPIDASVCGSLNYLNYKMPSHMISERSSPDGDEIRNDDNGLLDGVTNSNNNLNLIEDDNDEQWPEWENGENDDSTNSTNGFETAVESMGQSSETLNGGELIGAKETLSTVTMNKLNGKQQSSSSKTTKGTIQTFDIKEIDFNGHEEIDNLFQDMEPVFDFQHSTHKLISDHQSFNNKIEHSSNHLDQTTSISVQSSLNYKSSSEHLNTMINLNQFVPKFIEEDSIDLEHSGWNDETLILNDDDNE</sequence>
<evidence type="ECO:0000259" key="15">
    <source>
        <dbReference type="PROSITE" id="PS51192"/>
    </source>
</evidence>
<dbReference type="SUPFAM" id="SSF49899">
    <property type="entry name" value="Concanavalin A-like lectins/glucanases"/>
    <property type="match status" value="1"/>
</dbReference>
<evidence type="ECO:0000256" key="7">
    <source>
        <dbReference type="ARBA" id="ARBA00022840"/>
    </source>
</evidence>
<dbReference type="PROSITE" id="PS51194">
    <property type="entry name" value="HELICASE_CTER"/>
    <property type="match status" value="1"/>
</dbReference>
<dbReference type="InterPro" id="IPR001650">
    <property type="entry name" value="Helicase_C-like"/>
</dbReference>
<evidence type="ECO:0000259" key="13">
    <source>
        <dbReference type="PROSITE" id="PS50011"/>
    </source>
</evidence>
<feature type="domain" description="Helicase ATP-binding" evidence="15">
    <location>
        <begin position="279"/>
        <end position="421"/>
    </location>
</feature>
<dbReference type="GO" id="GO:0005524">
    <property type="term" value="F:ATP binding"/>
    <property type="evidence" value="ECO:0007669"/>
    <property type="project" value="UniProtKB-UniRule"/>
</dbReference>
<comment type="domain">
    <text evidence="11">The helicase domain is involved in the stimulation of RELA transcriptional activity.</text>
</comment>
<feature type="domain" description="Helicase C-terminal" evidence="16">
    <location>
        <begin position="476"/>
        <end position="673"/>
    </location>
</feature>
<protein>
    <recommendedName>
        <fullName evidence="11">ATP-dependent RNA helicase</fullName>
        <ecNumber evidence="11">3.6.4.13</ecNumber>
    </recommendedName>
</protein>
<organism evidence="18 19">
    <name type="scientific">Blomia tropicalis</name>
    <name type="common">Mite</name>
    <dbReference type="NCBI Taxonomy" id="40697"/>
    <lineage>
        <taxon>Eukaryota</taxon>
        <taxon>Metazoa</taxon>
        <taxon>Ecdysozoa</taxon>
        <taxon>Arthropoda</taxon>
        <taxon>Chelicerata</taxon>
        <taxon>Arachnida</taxon>
        <taxon>Acari</taxon>
        <taxon>Acariformes</taxon>
        <taxon>Sarcoptiformes</taxon>
        <taxon>Astigmata</taxon>
        <taxon>Glycyphagoidea</taxon>
        <taxon>Echimyopodidae</taxon>
        <taxon>Blomia</taxon>
    </lineage>
</organism>
<dbReference type="SMART" id="SM00490">
    <property type="entry name" value="HELICc"/>
    <property type="match status" value="1"/>
</dbReference>
<dbReference type="Pfam" id="PF00270">
    <property type="entry name" value="DEAD"/>
    <property type="match status" value="2"/>
</dbReference>
<feature type="domain" description="DEAD-box RNA helicase Q" evidence="17">
    <location>
        <begin position="2"/>
        <end position="30"/>
    </location>
</feature>
<keyword evidence="2" id="KW-0540">Nuclease</keyword>
<evidence type="ECO:0000313" key="18">
    <source>
        <dbReference type="EMBL" id="KAJ6224420.1"/>
    </source>
</evidence>
<dbReference type="PROSITE" id="PS51195">
    <property type="entry name" value="Q_MOTIF"/>
    <property type="match status" value="1"/>
</dbReference>
<reference evidence="18" key="1">
    <citation type="submission" date="2022-12" db="EMBL/GenBank/DDBJ databases">
        <title>Genome assemblies of Blomia tropicalis.</title>
        <authorList>
            <person name="Cui Y."/>
        </authorList>
    </citation>
    <scope>NUCLEOTIDE SEQUENCE</scope>
    <source>
        <tissue evidence="18">Adult mites</tissue>
    </source>
</reference>
<evidence type="ECO:0000256" key="12">
    <source>
        <dbReference type="SAM" id="MobiDB-lite"/>
    </source>
</evidence>
<proteinExistence type="inferred from homology"/>
<dbReference type="SMART" id="SM00487">
    <property type="entry name" value="DEXDc"/>
    <property type="match status" value="1"/>
</dbReference>
<feature type="region of interest" description="Disordered" evidence="12">
    <location>
        <begin position="1235"/>
        <end position="1254"/>
    </location>
</feature>
<evidence type="ECO:0000256" key="4">
    <source>
        <dbReference type="ARBA" id="ARBA00022801"/>
    </source>
</evidence>
<comment type="similarity">
    <text evidence="1">Belongs to the DEAD box helicase family. DDX1 subfamily.</text>
</comment>
<dbReference type="EMBL" id="JAPWDV010000001">
    <property type="protein sequence ID" value="KAJ6224420.1"/>
    <property type="molecule type" value="Genomic_DNA"/>
</dbReference>
<evidence type="ECO:0000256" key="5">
    <source>
        <dbReference type="ARBA" id="ARBA00022806"/>
    </source>
</evidence>
<evidence type="ECO:0000256" key="8">
    <source>
        <dbReference type="ARBA" id="ARBA00022884"/>
    </source>
</evidence>
<dbReference type="InterPro" id="IPR001870">
    <property type="entry name" value="B30.2/SPRY"/>
</dbReference>
<dbReference type="Gene3D" id="2.60.120.920">
    <property type="match status" value="1"/>
</dbReference>
<feature type="compositionally biased region" description="Acidic residues" evidence="12">
    <location>
        <begin position="1266"/>
        <end position="1284"/>
    </location>
</feature>
<dbReference type="PROSITE" id="PS51192">
    <property type="entry name" value="HELICASE_ATP_BIND_1"/>
    <property type="match status" value="1"/>
</dbReference>
<keyword evidence="8 11" id="KW-0694">RNA-binding</keyword>
<dbReference type="InterPro" id="IPR011545">
    <property type="entry name" value="DEAD/DEAH_box_helicase_dom"/>
</dbReference>
<dbReference type="PANTHER" id="PTHR24031">
    <property type="entry name" value="RNA HELICASE"/>
    <property type="match status" value="1"/>
</dbReference>
<feature type="domain" description="B30.2/SPRY" evidence="14">
    <location>
        <begin position="62"/>
        <end position="247"/>
    </location>
</feature>
<evidence type="ECO:0000259" key="16">
    <source>
        <dbReference type="PROSITE" id="PS51194"/>
    </source>
</evidence>
<evidence type="ECO:0000256" key="1">
    <source>
        <dbReference type="ARBA" id="ARBA00008765"/>
    </source>
</evidence>
<dbReference type="Proteomes" id="UP001142055">
    <property type="component" value="Chromosome 1"/>
</dbReference>
<dbReference type="SUPFAM" id="SSF56112">
    <property type="entry name" value="Protein kinase-like (PK-like)"/>
    <property type="match status" value="1"/>
</dbReference>
<dbReference type="GO" id="GO:0004672">
    <property type="term" value="F:protein kinase activity"/>
    <property type="evidence" value="ECO:0007669"/>
    <property type="project" value="InterPro"/>
</dbReference>
<accession>A0A9Q0MIQ1</accession>
<feature type="domain" description="Protein kinase" evidence="13">
    <location>
        <begin position="669"/>
        <end position="971"/>
    </location>
</feature>
<name>A0A9Q0MIQ1_BLOTA</name>
<dbReference type="Gene3D" id="1.10.510.10">
    <property type="entry name" value="Transferase(Phosphotransferase) domain 1"/>
    <property type="match status" value="1"/>
</dbReference>
<feature type="compositionally biased region" description="Basic and acidic residues" evidence="12">
    <location>
        <begin position="1235"/>
        <end position="1249"/>
    </location>
</feature>
<dbReference type="EC" id="3.6.4.13" evidence="11"/>
<evidence type="ECO:0000256" key="11">
    <source>
        <dbReference type="RuleBase" id="RU365068"/>
    </source>
</evidence>
<keyword evidence="7 11" id="KW-0067">ATP-binding</keyword>
<dbReference type="InterPro" id="IPR000719">
    <property type="entry name" value="Prot_kinase_dom"/>
</dbReference>
<dbReference type="InterPro" id="IPR014014">
    <property type="entry name" value="RNA_helicase_DEAD_Q_motif"/>
</dbReference>
<evidence type="ECO:0000256" key="6">
    <source>
        <dbReference type="ARBA" id="ARBA00022839"/>
    </source>
</evidence>
<dbReference type="GO" id="GO:0004527">
    <property type="term" value="F:exonuclease activity"/>
    <property type="evidence" value="ECO:0007669"/>
    <property type="project" value="UniProtKB-KW"/>
</dbReference>
<feature type="region of interest" description="Disordered" evidence="12">
    <location>
        <begin position="1259"/>
        <end position="1292"/>
    </location>
</feature>
<evidence type="ECO:0000313" key="19">
    <source>
        <dbReference type="Proteomes" id="UP001142055"/>
    </source>
</evidence>
<dbReference type="FunFam" id="3.40.50.300:FF:000708">
    <property type="entry name" value="ATP-dependent RNA helicase DDX1"/>
    <property type="match status" value="1"/>
</dbReference>
<dbReference type="InterPro" id="IPR043136">
    <property type="entry name" value="B30.2/SPRY_sf"/>
</dbReference>
<evidence type="ECO:0000256" key="9">
    <source>
        <dbReference type="ARBA" id="ARBA00047984"/>
    </source>
</evidence>
<dbReference type="Gene3D" id="3.40.50.300">
    <property type="entry name" value="P-loop containing nucleotide triphosphate hydrolases"/>
    <property type="match status" value="3"/>
</dbReference>
<dbReference type="SMART" id="SM00449">
    <property type="entry name" value="SPRY"/>
    <property type="match status" value="1"/>
</dbReference>
<comment type="caution">
    <text evidence="18">The sequence shown here is derived from an EMBL/GenBank/DDBJ whole genome shotgun (WGS) entry which is preliminary data.</text>
</comment>
<dbReference type="InterPro" id="IPR011989">
    <property type="entry name" value="ARM-like"/>
</dbReference>
<dbReference type="SMART" id="SM00220">
    <property type="entry name" value="S_TKc"/>
    <property type="match status" value="1"/>
</dbReference>
<keyword evidence="6" id="KW-0269">Exonuclease</keyword>
<gene>
    <name evidence="18" type="ORF">RDWZM_002965</name>
</gene>
<keyword evidence="3 11" id="KW-0547">Nucleotide-binding</keyword>
<dbReference type="PROSITE" id="PS50011">
    <property type="entry name" value="PROTEIN_KINASE_DOM"/>
    <property type="match status" value="1"/>
</dbReference>
<dbReference type="GO" id="GO:0003723">
    <property type="term" value="F:RNA binding"/>
    <property type="evidence" value="ECO:0007669"/>
    <property type="project" value="UniProtKB-UniRule"/>
</dbReference>
<dbReference type="Pfam" id="PF00271">
    <property type="entry name" value="Helicase_C"/>
    <property type="match status" value="1"/>
</dbReference>
<keyword evidence="19" id="KW-1185">Reference proteome</keyword>
<dbReference type="Gene3D" id="1.25.10.10">
    <property type="entry name" value="Leucine-rich Repeat Variant"/>
    <property type="match status" value="1"/>
</dbReference>
<evidence type="ECO:0000259" key="17">
    <source>
        <dbReference type="PROSITE" id="PS51195"/>
    </source>
</evidence>
<evidence type="ECO:0000256" key="3">
    <source>
        <dbReference type="ARBA" id="ARBA00022741"/>
    </source>
</evidence>
<dbReference type="CDD" id="cd18787">
    <property type="entry name" value="SF2_C_DEAD"/>
    <property type="match status" value="1"/>
</dbReference>
<dbReference type="InterPro" id="IPR027417">
    <property type="entry name" value="P-loop_NTPase"/>
</dbReference>
<evidence type="ECO:0000256" key="10">
    <source>
        <dbReference type="PROSITE-ProRule" id="PRU00552"/>
    </source>
</evidence>
<dbReference type="PROSITE" id="PS50188">
    <property type="entry name" value="B302_SPRY"/>
    <property type="match status" value="1"/>
</dbReference>
<dbReference type="SUPFAM" id="SSF52540">
    <property type="entry name" value="P-loop containing nucleoside triphosphate hydrolases"/>
    <property type="match status" value="2"/>
</dbReference>
<feature type="short sequence motif" description="Q motif" evidence="10">
    <location>
        <begin position="2"/>
        <end position="30"/>
    </location>
</feature>
<keyword evidence="4 11" id="KW-0378">Hydrolase</keyword>
<dbReference type="InterPro" id="IPR014001">
    <property type="entry name" value="Helicase_ATP-bd"/>
</dbReference>
<keyword evidence="5 11" id="KW-0347">Helicase</keyword>
<evidence type="ECO:0000256" key="2">
    <source>
        <dbReference type="ARBA" id="ARBA00022722"/>
    </source>
</evidence>